<dbReference type="AlphaFoldDB" id="A0A3E4QVS1"/>
<accession>A0A3E4QVS1</accession>
<evidence type="ECO:0000256" key="1">
    <source>
        <dbReference type="ARBA" id="ARBA00004651"/>
    </source>
</evidence>
<reference evidence="8 9" key="1">
    <citation type="submission" date="2018-08" db="EMBL/GenBank/DDBJ databases">
        <title>A genome reference for cultivated species of the human gut microbiota.</title>
        <authorList>
            <person name="Zou Y."/>
            <person name="Xue W."/>
            <person name="Luo G."/>
        </authorList>
    </citation>
    <scope>NUCLEOTIDE SEQUENCE [LARGE SCALE GENOMIC DNA]</scope>
    <source>
        <strain evidence="8 9">TF08-14</strain>
    </source>
</reference>
<comment type="caution">
    <text evidence="8">The sequence shown here is derived from an EMBL/GenBank/DDBJ whole genome shotgun (WGS) entry which is preliminary data.</text>
</comment>
<keyword evidence="2" id="KW-1003">Cell membrane</keyword>
<evidence type="ECO:0000256" key="2">
    <source>
        <dbReference type="ARBA" id="ARBA00022475"/>
    </source>
</evidence>
<dbReference type="EMBL" id="QSRJ01000003">
    <property type="protein sequence ID" value="RGL11187.1"/>
    <property type="molecule type" value="Genomic_DNA"/>
</dbReference>
<gene>
    <name evidence="8" type="ORF">DXC81_03480</name>
</gene>
<comment type="subcellular location">
    <subcellularLocation>
        <location evidence="1">Cell membrane</location>
        <topology evidence="1">Multi-pass membrane protein</topology>
    </subcellularLocation>
</comment>
<feature type="transmembrane region" description="Helical" evidence="6">
    <location>
        <begin position="106"/>
        <end position="132"/>
    </location>
</feature>
<evidence type="ECO:0000313" key="9">
    <source>
        <dbReference type="Proteomes" id="UP000260943"/>
    </source>
</evidence>
<proteinExistence type="predicted"/>
<evidence type="ECO:0000256" key="3">
    <source>
        <dbReference type="ARBA" id="ARBA00022692"/>
    </source>
</evidence>
<organism evidence="8 9">
    <name type="scientific">Collinsella tanakaei</name>
    <dbReference type="NCBI Taxonomy" id="626935"/>
    <lineage>
        <taxon>Bacteria</taxon>
        <taxon>Bacillati</taxon>
        <taxon>Actinomycetota</taxon>
        <taxon>Coriobacteriia</taxon>
        <taxon>Coriobacteriales</taxon>
        <taxon>Coriobacteriaceae</taxon>
        <taxon>Collinsella</taxon>
    </lineage>
</organism>
<dbReference type="GO" id="GO:0005886">
    <property type="term" value="C:plasma membrane"/>
    <property type="evidence" value="ECO:0007669"/>
    <property type="project" value="UniProtKB-SubCell"/>
</dbReference>
<keyword evidence="4 6" id="KW-1133">Transmembrane helix</keyword>
<feature type="transmembrane region" description="Helical" evidence="6">
    <location>
        <begin position="264"/>
        <end position="281"/>
    </location>
</feature>
<dbReference type="PANTHER" id="PTHR35007">
    <property type="entry name" value="INTEGRAL MEMBRANE PROTEIN-RELATED"/>
    <property type="match status" value="1"/>
</dbReference>
<dbReference type="Pfam" id="PF00482">
    <property type="entry name" value="T2SSF"/>
    <property type="match status" value="1"/>
</dbReference>
<dbReference type="Proteomes" id="UP000260943">
    <property type="component" value="Unassembled WGS sequence"/>
</dbReference>
<feature type="domain" description="Type II secretion system protein GspF" evidence="7">
    <location>
        <begin position="154"/>
        <end position="277"/>
    </location>
</feature>
<dbReference type="InterPro" id="IPR018076">
    <property type="entry name" value="T2SS_GspF_dom"/>
</dbReference>
<evidence type="ECO:0000259" key="7">
    <source>
        <dbReference type="Pfam" id="PF00482"/>
    </source>
</evidence>
<dbReference type="PANTHER" id="PTHR35007:SF1">
    <property type="entry name" value="PILUS ASSEMBLY PROTEIN"/>
    <property type="match status" value="1"/>
</dbReference>
<sequence>MEAVVFCGIAGLVAFCVAGLLPGGAVASRPCGFAAGGVNQILLLTGRIFDRAPGAVDVLASLAEPFRDMGAAKRLLFGSSGESGGAVLDKRRAAAMVVLFMGVGSVVGGVASLSVPGALIGAGVPVMVLAVAGGRAKKATARDTERAMPEAFGALSIALGSGHSLAQAMRYVGVHSREPVRSEFMRVGFAIDCGFSATEALDGLITRLRAPGLDMVALALKVSQRTGAPLKDLLEEAARLVGDRIELQRTLDVKTSQVRMSARLVAGMPVAMIAFLTLLSSDFRKGVATVSGAFCVFVALGLNAVAWLVIRKIMKVEL</sequence>
<keyword evidence="5 6" id="KW-0472">Membrane</keyword>
<evidence type="ECO:0000256" key="4">
    <source>
        <dbReference type="ARBA" id="ARBA00022989"/>
    </source>
</evidence>
<evidence type="ECO:0000256" key="6">
    <source>
        <dbReference type="SAM" id="Phobius"/>
    </source>
</evidence>
<name>A0A3E4QVS1_9ACTN</name>
<keyword evidence="3 6" id="KW-0812">Transmembrane</keyword>
<feature type="transmembrane region" description="Helical" evidence="6">
    <location>
        <begin position="287"/>
        <end position="310"/>
    </location>
</feature>
<evidence type="ECO:0000256" key="5">
    <source>
        <dbReference type="ARBA" id="ARBA00023136"/>
    </source>
</evidence>
<evidence type="ECO:0000313" key="8">
    <source>
        <dbReference type="EMBL" id="RGL11187.1"/>
    </source>
</evidence>
<dbReference type="RefSeq" id="WP_117679197.1">
    <property type="nucleotide sequence ID" value="NZ_QSRJ01000003.1"/>
</dbReference>
<protein>
    <submittedName>
        <fullName evidence="8">Type II secretion protein F</fullName>
    </submittedName>
</protein>